<organism evidence="1">
    <name type="scientific">Anguilla anguilla</name>
    <name type="common">European freshwater eel</name>
    <name type="synonym">Muraena anguilla</name>
    <dbReference type="NCBI Taxonomy" id="7936"/>
    <lineage>
        <taxon>Eukaryota</taxon>
        <taxon>Metazoa</taxon>
        <taxon>Chordata</taxon>
        <taxon>Craniata</taxon>
        <taxon>Vertebrata</taxon>
        <taxon>Euteleostomi</taxon>
        <taxon>Actinopterygii</taxon>
        <taxon>Neopterygii</taxon>
        <taxon>Teleostei</taxon>
        <taxon>Anguilliformes</taxon>
        <taxon>Anguillidae</taxon>
        <taxon>Anguilla</taxon>
    </lineage>
</organism>
<sequence>MFLPINNNAVLSTEVAIKKGKINVVVAIAVVDV</sequence>
<accession>A0A0E9U1D4</accession>
<evidence type="ECO:0000313" key="1">
    <source>
        <dbReference type="EMBL" id="JAH59547.1"/>
    </source>
</evidence>
<proteinExistence type="predicted"/>
<dbReference type="EMBL" id="GBXM01049030">
    <property type="protein sequence ID" value="JAH59547.1"/>
    <property type="molecule type" value="Transcribed_RNA"/>
</dbReference>
<protein>
    <submittedName>
        <fullName evidence="1">Uncharacterized protein</fullName>
    </submittedName>
</protein>
<dbReference type="AlphaFoldDB" id="A0A0E9U1D4"/>
<reference evidence="1" key="1">
    <citation type="submission" date="2014-11" db="EMBL/GenBank/DDBJ databases">
        <authorList>
            <person name="Amaro Gonzalez C."/>
        </authorList>
    </citation>
    <scope>NUCLEOTIDE SEQUENCE</scope>
</reference>
<reference evidence="1" key="2">
    <citation type="journal article" date="2015" name="Fish Shellfish Immunol.">
        <title>Early steps in the European eel (Anguilla anguilla)-Vibrio vulnificus interaction in the gills: Role of the RtxA13 toxin.</title>
        <authorList>
            <person name="Callol A."/>
            <person name="Pajuelo D."/>
            <person name="Ebbesson L."/>
            <person name="Teles M."/>
            <person name="MacKenzie S."/>
            <person name="Amaro C."/>
        </authorList>
    </citation>
    <scope>NUCLEOTIDE SEQUENCE</scope>
</reference>
<name>A0A0E9U1D4_ANGAN</name>